<feature type="domain" description="DUF4325" evidence="1">
    <location>
        <begin position="18"/>
        <end position="77"/>
    </location>
</feature>
<sequence>MVNIHIKDLVPSASSYADGEVIFKLISEKVAAGEDVVVSFKEIPATPSAFINSAFVRLLEVTSIQNIQQHLKIVDSTKFINDLIKSRLLFASTRH</sequence>
<dbReference type="KEGG" id="pwu:A8O14_07940"/>
<evidence type="ECO:0000259" key="1">
    <source>
        <dbReference type="Pfam" id="PF14213"/>
    </source>
</evidence>
<accession>A0A191UGC1</accession>
<organism evidence="2 3">
    <name type="scientific">Polynucleobacter wuianus</name>
    <dbReference type="NCBI Taxonomy" id="1743168"/>
    <lineage>
        <taxon>Bacteria</taxon>
        <taxon>Pseudomonadati</taxon>
        <taxon>Pseudomonadota</taxon>
        <taxon>Betaproteobacteria</taxon>
        <taxon>Burkholderiales</taxon>
        <taxon>Burkholderiaceae</taxon>
        <taxon>Polynucleobacter</taxon>
    </lineage>
</organism>
<dbReference type="AlphaFoldDB" id="A0A191UGC1"/>
<reference evidence="3" key="1">
    <citation type="submission" date="2016-05" db="EMBL/GenBank/DDBJ databases">
        <title>Polynucleobacter sp. QLW-P1FAT50C-4 genome.</title>
        <authorList>
            <person name="Hahn M.W."/>
        </authorList>
    </citation>
    <scope>NUCLEOTIDE SEQUENCE [LARGE SCALE GENOMIC DNA]</scope>
    <source>
        <strain evidence="3">QLW-P1FAT50C-4</strain>
    </source>
</reference>
<dbReference type="Proteomes" id="UP000078463">
    <property type="component" value="Chromosome"/>
</dbReference>
<dbReference type="OrthoDB" id="8455606at2"/>
<protein>
    <recommendedName>
        <fullName evidence="1">DUF4325 domain-containing protein</fullName>
    </recommendedName>
</protein>
<gene>
    <name evidence="2" type="ORF">A8O14_07940</name>
</gene>
<dbReference type="InterPro" id="IPR025474">
    <property type="entry name" value="DUF4325"/>
</dbReference>
<proteinExistence type="predicted"/>
<dbReference type="Pfam" id="PF14213">
    <property type="entry name" value="DUF4325"/>
    <property type="match status" value="1"/>
</dbReference>
<name>A0A191UGC1_9BURK</name>
<dbReference type="RefSeq" id="WP_068949015.1">
    <property type="nucleotide sequence ID" value="NZ_CP015922.1"/>
</dbReference>
<dbReference type="EMBL" id="CP015922">
    <property type="protein sequence ID" value="ANJ00008.1"/>
    <property type="molecule type" value="Genomic_DNA"/>
</dbReference>
<keyword evidence="3" id="KW-1185">Reference proteome</keyword>
<evidence type="ECO:0000313" key="3">
    <source>
        <dbReference type="Proteomes" id="UP000078463"/>
    </source>
</evidence>
<evidence type="ECO:0000313" key="2">
    <source>
        <dbReference type="EMBL" id="ANJ00008.1"/>
    </source>
</evidence>